<organism evidence="2 3">
    <name type="scientific">Thalassomonas viridans</name>
    <dbReference type="NCBI Taxonomy" id="137584"/>
    <lineage>
        <taxon>Bacteria</taxon>
        <taxon>Pseudomonadati</taxon>
        <taxon>Pseudomonadota</taxon>
        <taxon>Gammaproteobacteria</taxon>
        <taxon>Alteromonadales</taxon>
        <taxon>Colwelliaceae</taxon>
        <taxon>Thalassomonas</taxon>
    </lineage>
</organism>
<dbReference type="Pfam" id="PF01661">
    <property type="entry name" value="Macro"/>
    <property type="match status" value="1"/>
</dbReference>
<dbReference type="AlphaFoldDB" id="A0AAE9Z612"/>
<feature type="domain" description="Macro" evidence="1">
    <location>
        <begin position="1"/>
        <end position="169"/>
    </location>
</feature>
<keyword evidence="3" id="KW-1185">Reference proteome</keyword>
<evidence type="ECO:0000313" key="3">
    <source>
        <dbReference type="Proteomes" id="UP000032352"/>
    </source>
</evidence>
<name>A0AAE9Z612_9GAMM</name>
<dbReference type="CDD" id="cd02908">
    <property type="entry name" value="Macro_OAADPr_deacetylase"/>
    <property type="match status" value="1"/>
</dbReference>
<dbReference type="SUPFAM" id="SSF52949">
    <property type="entry name" value="Macro domain-like"/>
    <property type="match status" value="1"/>
</dbReference>
<dbReference type="SMART" id="SM00506">
    <property type="entry name" value="A1pp"/>
    <property type="match status" value="1"/>
</dbReference>
<dbReference type="KEGG" id="tvd:SG34_011250"/>
<evidence type="ECO:0000313" key="2">
    <source>
        <dbReference type="EMBL" id="WDE07406.1"/>
    </source>
</evidence>
<dbReference type="Gene3D" id="3.40.220.10">
    <property type="entry name" value="Leucine Aminopeptidase, subunit E, domain 1"/>
    <property type="match status" value="1"/>
</dbReference>
<dbReference type="PANTHER" id="PTHR11106:SF27">
    <property type="entry name" value="MACRO DOMAIN-CONTAINING PROTEIN"/>
    <property type="match status" value="1"/>
</dbReference>
<dbReference type="PROSITE" id="PS51154">
    <property type="entry name" value="MACRO"/>
    <property type="match status" value="1"/>
</dbReference>
<dbReference type="InterPro" id="IPR043472">
    <property type="entry name" value="Macro_dom-like"/>
</dbReference>
<dbReference type="GO" id="GO:0061463">
    <property type="term" value="F:O-acetyl-ADP-ribose deacetylase activity"/>
    <property type="evidence" value="ECO:0007669"/>
    <property type="project" value="TreeGrafter"/>
</dbReference>
<dbReference type="InterPro" id="IPR002589">
    <property type="entry name" value="Macro_dom"/>
</dbReference>
<evidence type="ECO:0000259" key="1">
    <source>
        <dbReference type="PROSITE" id="PS51154"/>
    </source>
</evidence>
<protein>
    <submittedName>
        <fullName evidence="2">O-acetyl-ADP-ribose deacetylase</fullName>
    </submittedName>
</protein>
<sequence length="169" mass="18051">MSEIEILQADITTLKVDAIVNAANGSLCGGGGVDGAIHRAAGKDLLAECRTLGGCDTGFAKITGGYNLPAKFVIHAVGPVWYGGHKNEEQLLASCYRECLRIAAEHQLSSIAFPAISCGAYRFPIPRACEIAYREVRTFLQQDSSISKVIFACFDAKLENALLQAQSKA</sequence>
<accession>A0AAE9Z612</accession>
<dbReference type="PANTHER" id="PTHR11106">
    <property type="entry name" value="GANGLIOSIDE INDUCED DIFFERENTIATION ASSOCIATED PROTEIN 2-RELATED"/>
    <property type="match status" value="1"/>
</dbReference>
<dbReference type="NCBIfam" id="NF001664">
    <property type="entry name" value="PRK00431.1-6"/>
    <property type="match status" value="1"/>
</dbReference>
<proteinExistence type="predicted"/>
<dbReference type="Proteomes" id="UP000032352">
    <property type="component" value="Chromosome"/>
</dbReference>
<reference evidence="2 3" key="2">
    <citation type="journal article" date="2022" name="Mar. Drugs">
        <title>Bioassay-Guided Fractionation Leads to the Detection of Cholic Acid Generated by the Rare Thalassomonas sp.</title>
        <authorList>
            <person name="Pheiffer F."/>
            <person name="Schneider Y.K."/>
            <person name="Hansen E.H."/>
            <person name="Andersen J.H."/>
            <person name="Isaksson J."/>
            <person name="Busche T."/>
            <person name="R C."/>
            <person name="Kalinowski J."/>
            <person name="Zyl L.V."/>
            <person name="Trindade M."/>
        </authorList>
    </citation>
    <scope>NUCLEOTIDE SEQUENCE [LARGE SCALE GENOMIC DNA]</scope>
    <source>
        <strain evidence="2 3">XOM25</strain>
    </source>
</reference>
<dbReference type="EMBL" id="CP059733">
    <property type="protein sequence ID" value="WDE07406.1"/>
    <property type="molecule type" value="Genomic_DNA"/>
</dbReference>
<reference evidence="2 3" key="1">
    <citation type="journal article" date="2015" name="Genome Announc.">
        <title>Draft Genome Sequences of Marine Isolates of Thalassomonas viridans and Thalassomonas actiniarum.</title>
        <authorList>
            <person name="Olonade I."/>
            <person name="van Zyl L.J."/>
            <person name="Trindade M."/>
        </authorList>
    </citation>
    <scope>NUCLEOTIDE SEQUENCE [LARGE SCALE GENOMIC DNA]</scope>
    <source>
        <strain evidence="2 3">XOM25</strain>
    </source>
</reference>
<gene>
    <name evidence="2" type="ORF">SG34_011250</name>
</gene>
<dbReference type="RefSeq" id="WP_044837899.1">
    <property type="nucleotide sequence ID" value="NZ_CP059733.1"/>
</dbReference>